<accession>A2DTX5</accession>
<evidence type="ECO:0000256" key="14">
    <source>
        <dbReference type="ARBA" id="ARBA00026104"/>
    </source>
</evidence>
<keyword evidence="7" id="KW-0378">Hydrolase</keyword>
<dbReference type="GO" id="GO:0016042">
    <property type="term" value="P:lipid catabolic process"/>
    <property type="evidence" value="ECO:0000318"/>
    <property type="project" value="GO_Central"/>
</dbReference>
<comment type="cofactor">
    <cofactor evidence="1">
        <name>Ca(2+)</name>
        <dbReference type="ChEBI" id="CHEBI:29108"/>
    </cofactor>
</comment>
<dbReference type="SMR" id="A2DTX5"/>
<keyword evidence="5" id="KW-0812">Transmembrane</keyword>
<feature type="domain" description="Fungal lipase-type" evidence="15">
    <location>
        <begin position="56"/>
        <end position="180"/>
    </location>
</feature>
<dbReference type="VEuPathDB" id="TrichDB:TVAG_465100"/>
<keyword evidence="17" id="KW-1185">Reference proteome</keyword>
<evidence type="ECO:0000259" key="15">
    <source>
        <dbReference type="Pfam" id="PF01764"/>
    </source>
</evidence>
<keyword evidence="10" id="KW-1133">Transmembrane helix</keyword>
<dbReference type="InterPro" id="IPR052214">
    <property type="entry name" value="DAG_Lipase-Related"/>
</dbReference>
<dbReference type="SUPFAM" id="SSF53474">
    <property type="entry name" value="alpha/beta-Hydrolases"/>
    <property type="match status" value="1"/>
</dbReference>
<name>A2DTX5_TRIV3</name>
<keyword evidence="12" id="KW-0472">Membrane</keyword>
<evidence type="ECO:0000256" key="1">
    <source>
        <dbReference type="ARBA" id="ARBA00001913"/>
    </source>
</evidence>
<evidence type="ECO:0000256" key="7">
    <source>
        <dbReference type="ARBA" id="ARBA00022801"/>
    </source>
</evidence>
<dbReference type="GO" id="GO:0046872">
    <property type="term" value="F:metal ion binding"/>
    <property type="evidence" value="ECO:0007669"/>
    <property type="project" value="UniProtKB-KW"/>
</dbReference>
<comment type="subcellular location">
    <subcellularLocation>
        <location evidence="2">Cell membrane</location>
        <topology evidence="2">Multi-pass membrane protein</topology>
    </subcellularLocation>
</comment>
<keyword evidence="9" id="KW-0442">Lipid degradation</keyword>
<dbReference type="PANTHER" id="PTHR45792">
    <property type="entry name" value="DIACYLGLYCEROL LIPASE HOMOLOG-RELATED"/>
    <property type="match status" value="1"/>
</dbReference>
<dbReference type="GO" id="GO:0016298">
    <property type="term" value="F:lipase activity"/>
    <property type="evidence" value="ECO:0000318"/>
    <property type="project" value="GO_Central"/>
</dbReference>
<dbReference type="PANTHER" id="PTHR45792:SF8">
    <property type="entry name" value="DIACYLGLYCEROL LIPASE-ALPHA"/>
    <property type="match status" value="1"/>
</dbReference>
<keyword evidence="4" id="KW-0597">Phosphoprotein</keyword>
<dbReference type="EMBL" id="DS113246">
    <property type="protein sequence ID" value="EAY16122.1"/>
    <property type="molecule type" value="Genomic_DNA"/>
</dbReference>
<evidence type="ECO:0000256" key="4">
    <source>
        <dbReference type="ARBA" id="ARBA00022553"/>
    </source>
</evidence>
<sequence length="296" mass="33949">MSFLDNLTINLLNRSADMCIYAVRNTFPKENLQYAFTDNALYKPNHFVYKDGEILFVVTRSTSTPIDWQTDYDNEEVDATFGSRTMKAHRGFYYSGLTIYNHAKPYILKHNGPVIFTGTSLGGSMAGVLGHMALSDPDMKDRNINAIGFASAPSMEYVPEEYRKHIILLANHNDIVTRMNIPNMYDTYRDAIETGTFKEALLKDLNDHKVNKTVGVHIYNMTVDNIDRITETIYNYHKDKNIFKIRYLWGTVLHITDEIGHLKDMVINAVSIHIMCTEALRASLPIICEFDTLRNR</sequence>
<evidence type="ECO:0000256" key="11">
    <source>
        <dbReference type="ARBA" id="ARBA00023098"/>
    </source>
</evidence>
<dbReference type="EC" id="3.1.1.116" evidence="14"/>
<evidence type="ECO:0000256" key="6">
    <source>
        <dbReference type="ARBA" id="ARBA00022723"/>
    </source>
</evidence>
<evidence type="ECO:0000256" key="13">
    <source>
        <dbReference type="ARBA" id="ARBA00024531"/>
    </source>
</evidence>
<dbReference type="Pfam" id="PF01764">
    <property type="entry name" value="Lipase_3"/>
    <property type="match status" value="1"/>
</dbReference>
<reference evidence="16" key="2">
    <citation type="journal article" date="2007" name="Science">
        <title>Draft genome sequence of the sexually transmitted pathogen Trichomonas vaginalis.</title>
        <authorList>
            <person name="Carlton J.M."/>
            <person name="Hirt R.P."/>
            <person name="Silva J.C."/>
            <person name="Delcher A.L."/>
            <person name="Schatz M."/>
            <person name="Zhao Q."/>
            <person name="Wortman J.R."/>
            <person name="Bidwell S.L."/>
            <person name="Alsmark U.C.M."/>
            <person name="Besteiro S."/>
            <person name="Sicheritz-Ponten T."/>
            <person name="Noel C.J."/>
            <person name="Dacks J.B."/>
            <person name="Foster P.G."/>
            <person name="Simillion C."/>
            <person name="Van de Peer Y."/>
            <person name="Miranda-Saavedra D."/>
            <person name="Barton G.J."/>
            <person name="Westrop G.D."/>
            <person name="Mueller S."/>
            <person name="Dessi D."/>
            <person name="Fiori P.L."/>
            <person name="Ren Q."/>
            <person name="Paulsen I."/>
            <person name="Zhang H."/>
            <person name="Bastida-Corcuera F.D."/>
            <person name="Simoes-Barbosa A."/>
            <person name="Brown M.T."/>
            <person name="Hayes R.D."/>
            <person name="Mukherjee M."/>
            <person name="Okumura C.Y."/>
            <person name="Schneider R."/>
            <person name="Smith A.J."/>
            <person name="Vanacova S."/>
            <person name="Villalvazo M."/>
            <person name="Haas B.J."/>
            <person name="Pertea M."/>
            <person name="Feldblyum T.V."/>
            <person name="Utterback T.R."/>
            <person name="Shu C.L."/>
            <person name="Osoegawa K."/>
            <person name="de Jong P.J."/>
            <person name="Hrdy I."/>
            <person name="Horvathova L."/>
            <person name="Zubacova Z."/>
            <person name="Dolezal P."/>
            <person name="Malik S.B."/>
            <person name="Logsdon J.M. Jr."/>
            <person name="Henze K."/>
            <person name="Gupta A."/>
            <person name="Wang C.C."/>
            <person name="Dunne R.L."/>
            <person name="Upcroft J.A."/>
            <person name="Upcroft P."/>
            <person name="White O."/>
            <person name="Salzberg S.L."/>
            <person name="Tang P."/>
            <person name="Chiu C.-H."/>
            <person name="Lee Y.-S."/>
            <person name="Embley T.M."/>
            <person name="Coombs G.H."/>
            <person name="Mottram J.C."/>
            <person name="Tachezy J."/>
            <person name="Fraser-Liggett C.M."/>
            <person name="Johnson P.J."/>
        </authorList>
    </citation>
    <scope>NUCLEOTIDE SEQUENCE [LARGE SCALE GENOMIC DNA]</scope>
    <source>
        <strain evidence="16">G3</strain>
    </source>
</reference>
<evidence type="ECO:0000256" key="12">
    <source>
        <dbReference type="ARBA" id="ARBA00023136"/>
    </source>
</evidence>
<dbReference type="OrthoDB" id="438440at2759"/>
<organism evidence="16 17">
    <name type="scientific">Trichomonas vaginalis (strain ATCC PRA-98 / G3)</name>
    <dbReference type="NCBI Taxonomy" id="412133"/>
    <lineage>
        <taxon>Eukaryota</taxon>
        <taxon>Metamonada</taxon>
        <taxon>Parabasalia</taxon>
        <taxon>Trichomonadida</taxon>
        <taxon>Trichomonadidae</taxon>
        <taxon>Trichomonas</taxon>
    </lineage>
</organism>
<dbReference type="InParanoid" id="A2DTX5"/>
<gene>
    <name evidence="16" type="ORF">TVAG_465100</name>
</gene>
<evidence type="ECO:0000256" key="10">
    <source>
        <dbReference type="ARBA" id="ARBA00022989"/>
    </source>
</evidence>
<evidence type="ECO:0000313" key="17">
    <source>
        <dbReference type="Proteomes" id="UP000001542"/>
    </source>
</evidence>
<keyword evidence="11" id="KW-0443">Lipid metabolism</keyword>
<dbReference type="Gene3D" id="3.40.50.1820">
    <property type="entry name" value="alpha/beta hydrolase"/>
    <property type="match status" value="1"/>
</dbReference>
<evidence type="ECO:0000256" key="8">
    <source>
        <dbReference type="ARBA" id="ARBA00022837"/>
    </source>
</evidence>
<evidence type="ECO:0000256" key="3">
    <source>
        <dbReference type="ARBA" id="ARBA00022475"/>
    </source>
</evidence>
<keyword evidence="3" id="KW-1003">Cell membrane</keyword>
<reference evidence="16" key="1">
    <citation type="submission" date="2006-10" db="EMBL/GenBank/DDBJ databases">
        <authorList>
            <person name="Amadeo P."/>
            <person name="Zhao Q."/>
            <person name="Wortman J."/>
            <person name="Fraser-Liggett C."/>
            <person name="Carlton J."/>
        </authorList>
    </citation>
    <scope>NUCLEOTIDE SEQUENCE</scope>
    <source>
        <strain evidence="16">G3</strain>
    </source>
</reference>
<keyword evidence="6" id="KW-0479">Metal-binding</keyword>
<proteinExistence type="predicted"/>
<protein>
    <recommendedName>
        <fullName evidence="14">sn-1-specific diacylglycerol lipase</fullName>
        <ecNumber evidence="14">3.1.1.116</ecNumber>
    </recommendedName>
</protein>
<keyword evidence="8" id="KW-0106">Calcium</keyword>
<dbReference type="GO" id="GO:0005886">
    <property type="term" value="C:plasma membrane"/>
    <property type="evidence" value="ECO:0007669"/>
    <property type="project" value="UniProtKB-SubCell"/>
</dbReference>
<dbReference type="InterPro" id="IPR002921">
    <property type="entry name" value="Fungal_lipase-type"/>
</dbReference>
<evidence type="ECO:0000256" key="9">
    <source>
        <dbReference type="ARBA" id="ARBA00022963"/>
    </source>
</evidence>
<dbReference type="AlphaFoldDB" id="A2DTX5"/>
<dbReference type="Proteomes" id="UP000001542">
    <property type="component" value="Unassembled WGS sequence"/>
</dbReference>
<evidence type="ECO:0000256" key="2">
    <source>
        <dbReference type="ARBA" id="ARBA00004651"/>
    </source>
</evidence>
<evidence type="ECO:0000313" key="16">
    <source>
        <dbReference type="EMBL" id="EAY16122.1"/>
    </source>
</evidence>
<comment type="catalytic activity">
    <reaction evidence="13">
        <text>a 1,2-diacyl-sn-glycerol + H2O = a 2-acylglycerol + a fatty acid + H(+)</text>
        <dbReference type="Rhea" id="RHEA:33275"/>
        <dbReference type="ChEBI" id="CHEBI:15377"/>
        <dbReference type="ChEBI" id="CHEBI:15378"/>
        <dbReference type="ChEBI" id="CHEBI:17389"/>
        <dbReference type="ChEBI" id="CHEBI:17815"/>
        <dbReference type="ChEBI" id="CHEBI:28868"/>
        <dbReference type="EC" id="3.1.1.116"/>
    </reaction>
    <physiologicalReaction direction="left-to-right" evidence="13">
        <dbReference type="Rhea" id="RHEA:33276"/>
    </physiologicalReaction>
</comment>
<evidence type="ECO:0000256" key="5">
    <source>
        <dbReference type="ARBA" id="ARBA00022692"/>
    </source>
</evidence>
<dbReference type="InterPro" id="IPR029058">
    <property type="entry name" value="AB_hydrolase_fold"/>
</dbReference>
<dbReference type="VEuPathDB" id="TrichDB:TVAGG3_0872450"/>